<keyword evidence="1" id="KW-1015">Disulfide bond</keyword>
<proteinExistence type="predicted"/>
<evidence type="ECO:0000313" key="3">
    <source>
        <dbReference type="RefSeq" id="XP_010946674.1"/>
    </source>
</evidence>
<feature type="signal peptide" evidence="2">
    <location>
        <begin position="1"/>
        <end position="20"/>
    </location>
</feature>
<evidence type="ECO:0000256" key="2">
    <source>
        <dbReference type="SAM" id="SignalP"/>
    </source>
</evidence>
<dbReference type="Gene3D" id="1.10.287.210">
    <property type="match status" value="1"/>
</dbReference>
<protein>
    <submittedName>
        <fullName evidence="3">Syncytin-1-like</fullName>
    </submittedName>
</protein>
<keyword evidence="2" id="KW-0732">Signal</keyword>
<feature type="chain" id="PRO_5040853578" evidence="2">
    <location>
        <begin position="21"/>
        <end position="418"/>
    </location>
</feature>
<dbReference type="SUPFAM" id="SSF58069">
    <property type="entry name" value="Virus ectodomain"/>
    <property type="match status" value="1"/>
</dbReference>
<dbReference type="PANTHER" id="PTHR10424:SF73">
    <property type="entry name" value="ENDOGENOUS RETROVIRUS GROUP FC1 ENV POLYPROTEIN-RELATED"/>
    <property type="match status" value="1"/>
</dbReference>
<dbReference type="InterPro" id="IPR018154">
    <property type="entry name" value="TLV/ENV_coat_polyprotein"/>
</dbReference>
<dbReference type="PANTHER" id="PTHR10424">
    <property type="entry name" value="VIRAL ENVELOPE PROTEIN"/>
    <property type="match status" value="1"/>
</dbReference>
<accession>A0A9W3GN93</accession>
<organism evidence="3">
    <name type="scientific">Camelus bactrianus</name>
    <name type="common">Bactrian camel</name>
    <dbReference type="NCBI Taxonomy" id="9837"/>
    <lineage>
        <taxon>Eukaryota</taxon>
        <taxon>Metazoa</taxon>
        <taxon>Chordata</taxon>
        <taxon>Craniata</taxon>
        <taxon>Vertebrata</taxon>
        <taxon>Euteleostomi</taxon>
        <taxon>Mammalia</taxon>
        <taxon>Eutheria</taxon>
        <taxon>Laurasiatheria</taxon>
        <taxon>Artiodactyla</taxon>
        <taxon>Tylopoda</taxon>
        <taxon>Camelidae</taxon>
        <taxon>Camelus</taxon>
    </lineage>
</organism>
<gene>
    <name evidence="3" type="primary">LOC105063743</name>
</gene>
<name>A0A9W3GN93_CAMBA</name>
<sequence>MAETVTRLVVLALMPSLPWALRCTCVEPGDRWTKYQPVFTAYTYQPSRCYDSASECTYRGRSYWTGTVKASSVSGIKCYGAPGKPVCWTKHTHYGMSDGGGAQDQARRQAVQQAGRRLRQKRLPAREPAGLQPLAKPRNLAPQVAGLLAVVHGILNRSNPNLARDCWLCLRPGPVQHLALPVANLTKAFTTTAGAAASAAGSPRLNWVRLAYKAPECYFNNGTNPLGGSLSARQCHSTSPCVGRGCQPTRGWCANNGAYFVCGKSAYRCLPANWAGLCALAFLSPRVGVLPNSQSLPVPAAARQQPRRAKRAVQRIPLLVGLGVATGAGTGIGGITSPSHHYYQLSGEFSQDFRRIAETLGALQSQTDSLAEVVLQNRRGPGQLSAREGGRCLFLNGECCFYANQSGVVRRVVQELWD</sequence>
<dbReference type="AlphaFoldDB" id="A0A9W3GN93"/>
<dbReference type="Pfam" id="PF00429">
    <property type="entry name" value="TLV_coat"/>
    <property type="match status" value="1"/>
</dbReference>
<dbReference type="KEGG" id="cbai:105063743"/>
<evidence type="ECO:0000256" key="1">
    <source>
        <dbReference type="ARBA" id="ARBA00023157"/>
    </source>
</evidence>
<dbReference type="CDD" id="cd09851">
    <property type="entry name" value="HTLV-1-like_HR1-HR2"/>
    <property type="match status" value="1"/>
</dbReference>
<reference evidence="3" key="1">
    <citation type="submission" date="2025-08" db="UniProtKB">
        <authorList>
            <consortium name="RefSeq"/>
        </authorList>
    </citation>
    <scope>IDENTIFICATION</scope>
    <source>
        <tissue evidence="3">Blood</tissue>
    </source>
</reference>
<dbReference type="RefSeq" id="XP_010946674.1">
    <property type="nucleotide sequence ID" value="XM_010948372.2"/>
</dbReference>